<feature type="domain" description="EF-hand" evidence="15">
    <location>
        <begin position="707"/>
        <end position="742"/>
    </location>
</feature>
<proteinExistence type="inferred from homology"/>
<feature type="transmembrane region" description="Helical" evidence="13">
    <location>
        <begin position="154"/>
        <end position="172"/>
    </location>
</feature>
<keyword evidence="9" id="KW-0067">ATP-binding</keyword>
<comment type="caution">
    <text evidence="16">The sequence shown here is derived from an EMBL/GenBank/DDBJ whole genome shotgun (WGS) entry which is preliminary data.</text>
</comment>
<keyword evidence="10 13" id="KW-1133">Transmembrane helix</keyword>
<evidence type="ECO:0000256" key="9">
    <source>
        <dbReference type="ARBA" id="ARBA00022840"/>
    </source>
</evidence>
<keyword evidence="4" id="KW-0808">Transferase</keyword>
<feature type="transmembrane region" description="Helical" evidence="13">
    <location>
        <begin position="342"/>
        <end position="360"/>
    </location>
</feature>
<dbReference type="InterPro" id="IPR018247">
    <property type="entry name" value="EF_Hand_1_Ca_BS"/>
</dbReference>
<comment type="subcellular location">
    <subcellularLocation>
        <location evidence="2">Membrane</location>
    </subcellularLocation>
</comment>
<evidence type="ECO:0000256" key="12">
    <source>
        <dbReference type="ARBA" id="ARBA00024334"/>
    </source>
</evidence>
<comment type="cofactor">
    <cofactor evidence="1">
        <name>Mg(2+)</name>
        <dbReference type="ChEBI" id="CHEBI:18420"/>
    </cofactor>
</comment>
<protein>
    <submittedName>
        <fullName evidence="16">Calcium-dependent protein kinase 10 (OsCDPK10) (OsCPK10)</fullName>
    </submittedName>
</protein>
<dbReference type="SUPFAM" id="SSF47473">
    <property type="entry name" value="EF-hand"/>
    <property type="match status" value="1"/>
</dbReference>
<evidence type="ECO:0000256" key="11">
    <source>
        <dbReference type="ARBA" id="ARBA00023136"/>
    </source>
</evidence>
<evidence type="ECO:0000259" key="15">
    <source>
        <dbReference type="PROSITE" id="PS50222"/>
    </source>
</evidence>
<dbReference type="EMBL" id="CAXAMM010006380">
    <property type="protein sequence ID" value="CAK9010854.1"/>
    <property type="molecule type" value="Genomic_DNA"/>
</dbReference>
<dbReference type="Pfam" id="PF01490">
    <property type="entry name" value="Aa_trans"/>
    <property type="match status" value="1"/>
</dbReference>
<dbReference type="SMART" id="SM00054">
    <property type="entry name" value="EFh"/>
    <property type="match status" value="3"/>
</dbReference>
<dbReference type="Pfam" id="PF13499">
    <property type="entry name" value="EF-hand_7"/>
    <property type="match status" value="1"/>
</dbReference>
<feature type="domain" description="EF-hand" evidence="15">
    <location>
        <begin position="743"/>
        <end position="778"/>
    </location>
</feature>
<dbReference type="Proteomes" id="UP001642464">
    <property type="component" value="Unassembled WGS sequence"/>
</dbReference>
<evidence type="ECO:0000256" key="13">
    <source>
        <dbReference type="SAM" id="Phobius"/>
    </source>
</evidence>
<dbReference type="InterPro" id="IPR011992">
    <property type="entry name" value="EF-hand-dom_pair"/>
</dbReference>
<feature type="transmembrane region" description="Helical" evidence="13">
    <location>
        <begin position="257"/>
        <end position="280"/>
    </location>
</feature>
<dbReference type="Gene3D" id="1.10.510.10">
    <property type="entry name" value="Transferase(Phosphotransferase) domain 1"/>
    <property type="match status" value="1"/>
</dbReference>
<feature type="domain" description="Protein kinase" evidence="14">
    <location>
        <begin position="264"/>
        <end position="623"/>
    </location>
</feature>
<feature type="transmembrane region" description="Helical" evidence="13">
    <location>
        <begin position="223"/>
        <end position="245"/>
    </location>
</feature>
<dbReference type="InterPro" id="IPR050205">
    <property type="entry name" value="CDPK_Ser/Thr_kinases"/>
</dbReference>
<keyword evidence="5 13" id="KW-0812">Transmembrane</keyword>
<sequence>MSKTATWDSDDAMDSDDSDLKELYGHNGVLLTAGIIAADVIGAGILAMPAAMANLGLYAGTAALIALLLANVHVSMVMWRVRMNCPTCVGATTYTALVQGAFAKAPAWQQEIMIHLTSFSQKSFLFGMMVLYLLSAGKGFGMIFHHVHVCLPNWMIYAAFLLFPFAASARHLGSWQSLVWINVVSLMGTVLIPLCFYALNGTEKIRVPGSHVEAVSELSPRQILSSLSTFFFGMTSQFMLLEIIAEMKDPMELPKAYAGYFAPFQLVMFSLAGIAGYWYMGNKVGGMMNENLPFGPSLQAAAGCMLVHMLISYLIKGVVVCKSIHRAVDKRYAHGSDTRPRSWMVWVFIVAFMLLLSWFSANLVPFFGAAVDFLGASVTPISCWLIPLLLYMRMCWDFPEEAEKSWTLEWILIALECLLALILVVFGVRSSLLKIIETWSTYGAPFDCHCNLVGKPVRGFGRHVAVQPNTQAWPHSVPEFDPFHDLKLENICFCEQSPTSTHIKVIDWGLAGSFEQGRMKSSVGTSTYSAPEVLDPEDDDDGYTCACDLWSLGVVAYVALSGKPPFWGSPKQQVARMRAEKYPLSGEFWDTISEDAKDLIQQLLKTDVQVRLTADQVIRHPWLKMGQLEPDKRVLAQVLTNLEQFSRAPDFFTFCVASVARQLDHRSLSGIRDAFFMLDKNCDGILTLNEIKEGYAQAFHPDDPEAVTEAEVQEIFSYLDLDGSGRITYTEFCAAGLGEDGFADEHILWSAFKTFDIHDDGKISKEELRQVLQRADITQVWTSGVCEEVAEEVVQIFGSSEESATARSAEERRKAQGAWKAITL</sequence>
<name>A0ABP0J9H9_9DINO</name>
<evidence type="ECO:0000313" key="16">
    <source>
        <dbReference type="EMBL" id="CAK9010854.1"/>
    </source>
</evidence>
<keyword evidence="7 16" id="KW-0418">Kinase</keyword>
<evidence type="ECO:0000256" key="10">
    <source>
        <dbReference type="ARBA" id="ARBA00022989"/>
    </source>
</evidence>
<dbReference type="PROSITE" id="PS50011">
    <property type="entry name" value="PROTEIN_KINASE_DOM"/>
    <property type="match status" value="1"/>
</dbReference>
<organism evidence="16 17">
    <name type="scientific">Durusdinium trenchii</name>
    <dbReference type="NCBI Taxonomy" id="1381693"/>
    <lineage>
        <taxon>Eukaryota</taxon>
        <taxon>Sar</taxon>
        <taxon>Alveolata</taxon>
        <taxon>Dinophyceae</taxon>
        <taxon>Suessiales</taxon>
        <taxon>Symbiodiniaceae</taxon>
        <taxon>Durusdinium</taxon>
    </lineage>
</organism>
<dbReference type="InterPro" id="IPR002048">
    <property type="entry name" value="EF_hand_dom"/>
</dbReference>
<dbReference type="GO" id="GO:0016301">
    <property type="term" value="F:kinase activity"/>
    <property type="evidence" value="ECO:0007669"/>
    <property type="project" value="UniProtKB-KW"/>
</dbReference>
<feature type="transmembrane region" description="Helical" evidence="13">
    <location>
        <begin position="124"/>
        <end position="148"/>
    </location>
</feature>
<dbReference type="InterPro" id="IPR000719">
    <property type="entry name" value="Prot_kinase_dom"/>
</dbReference>
<comment type="similarity">
    <text evidence="12">Belongs to the protein kinase superfamily. Ser/Thr protein kinase family. CDPK subfamily.</text>
</comment>
<feature type="transmembrane region" description="Helical" evidence="13">
    <location>
        <begin position="55"/>
        <end position="74"/>
    </location>
</feature>
<dbReference type="SUPFAM" id="SSF56112">
    <property type="entry name" value="Protein kinase-like (PK-like)"/>
    <property type="match status" value="1"/>
</dbReference>
<feature type="transmembrane region" description="Helical" evidence="13">
    <location>
        <begin position="410"/>
        <end position="428"/>
    </location>
</feature>
<dbReference type="PROSITE" id="PS00018">
    <property type="entry name" value="EF_HAND_1"/>
    <property type="match status" value="2"/>
</dbReference>
<keyword evidence="8" id="KW-0106">Calcium</keyword>
<evidence type="ECO:0000256" key="2">
    <source>
        <dbReference type="ARBA" id="ARBA00004370"/>
    </source>
</evidence>
<keyword evidence="6" id="KW-0547">Nucleotide-binding</keyword>
<dbReference type="InterPro" id="IPR011009">
    <property type="entry name" value="Kinase-like_dom_sf"/>
</dbReference>
<evidence type="ECO:0000256" key="1">
    <source>
        <dbReference type="ARBA" id="ARBA00001946"/>
    </source>
</evidence>
<keyword evidence="11 13" id="KW-0472">Membrane</keyword>
<evidence type="ECO:0000256" key="4">
    <source>
        <dbReference type="ARBA" id="ARBA00022679"/>
    </source>
</evidence>
<dbReference type="CDD" id="cd00051">
    <property type="entry name" value="EFh"/>
    <property type="match status" value="2"/>
</dbReference>
<dbReference type="SMART" id="SM00220">
    <property type="entry name" value="S_TKc"/>
    <property type="match status" value="1"/>
</dbReference>
<evidence type="ECO:0000259" key="14">
    <source>
        <dbReference type="PROSITE" id="PS50011"/>
    </source>
</evidence>
<gene>
    <name evidence="16" type="ORF">SCF082_LOCUS10850</name>
</gene>
<dbReference type="PANTHER" id="PTHR24349">
    <property type="entry name" value="SERINE/THREONINE-PROTEIN KINASE"/>
    <property type="match status" value="1"/>
</dbReference>
<feature type="transmembrane region" description="Helical" evidence="13">
    <location>
        <begin position="179"/>
        <end position="199"/>
    </location>
</feature>
<dbReference type="PROSITE" id="PS50222">
    <property type="entry name" value="EF_HAND_2"/>
    <property type="match status" value="3"/>
</dbReference>
<feature type="transmembrane region" description="Helical" evidence="13">
    <location>
        <begin position="28"/>
        <end position="49"/>
    </location>
</feature>
<evidence type="ECO:0000256" key="8">
    <source>
        <dbReference type="ARBA" id="ARBA00022837"/>
    </source>
</evidence>
<accession>A0ABP0J9H9</accession>
<reference evidence="16 17" key="1">
    <citation type="submission" date="2024-02" db="EMBL/GenBank/DDBJ databases">
        <authorList>
            <person name="Chen Y."/>
            <person name="Shah S."/>
            <person name="Dougan E. K."/>
            <person name="Thang M."/>
            <person name="Chan C."/>
        </authorList>
    </citation>
    <scope>NUCLEOTIDE SEQUENCE [LARGE SCALE GENOMIC DNA]</scope>
</reference>
<evidence type="ECO:0000256" key="5">
    <source>
        <dbReference type="ARBA" id="ARBA00022692"/>
    </source>
</evidence>
<evidence type="ECO:0000313" key="17">
    <source>
        <dbReference type="Proteomes" id="UP001642464"/>
    </source>
</evidence>
<feature type="transmembrane region" description="Helical" evidence="13">
    <location>
        <begin position="300"/>
        <end position="321"/>
    </location>
</feature>
<evidence type="ECO:0000256" key="3">
    <source>
        <dbReference type="ARBA" id="ARBA00022527"/>
    </source>
</evidence>
<evidence type="ECO:0000256" key="6">
    <source>
        <dbReference type="ARBA" id="ARBA00022741"/>
    </source>
</evidence>
<dbReference type="InterPro" id="IPR013057">
    <property type="entry name" value="AA_transpt_TM"/>
</dbReference>
<keyword evidence="3" id="KW-0723">Serine/threonine-protein kinase</keyword>
<keyword evidence="17" id="KW-1185">Reference proteome</keyword>
<feature type="transmembrane region" description="Helical" evidence="13">
    <location>
        <begin position="366"/>
        <end position="390"/>
    </location>
</feature>
<dbReference type="Pfam" id="PF13405">
    <property type="entry name" value="EF-hand_6"/>
    <property type="match status" value="1"/>
</dbReference>
<dbReference type="Gene3D" id="1.10.238.10">
    <property type="entry name" value="EF-hand"/>
    <property type="match status" value="2"/>
</dbReference>
<dbReference type="Pfam" id="PF00069">
    <property type="entry name" value="Pkinase"/>
    <property type="match status" value="1"/>
</dbReference>
<evidence type="ECO:0000256" key="7">
    <source>
        <dbReference type="ARBA" id="ARBA00022777"/>
    </source>
</evidence>
<feature type="domain" description="EF-hand" evidence="15">
    <location>
        <begin position="666"/>
        <end position="701"/>
    </location>
</feature>